<name>A0A7X5BT66_9BACT</name>
<dbReference type="EMBL" id="JAAAPK010000002">
    <property type="protein sequence ID" value="NBC39872.1"/>
    <property type="molecule type" value="Genomic_DNA"/>
</dbReference>
<sequence length="179" mass="20220">MRAEDLITGDPTVKAVLESLERLPTPEPEKVEALRRRLAATQGPATSPAWPPFLEGARMKRDARYADPPSSHRPVVGPALVMAKRAFRLAFQPFINEALRRQVEFNEAILDALALIHEHQRVQARTQSLWRQEVERQLEQLTSRQPAATPEPSPKPSPEPSPEPTQEPPRRGPSRRRGR</sequence>
<accession>A0A7X5BT66</accession>
<evidence type="ECO:0000313" key="2">
    <source>
        <dbReference type="EMBL" id="NBC39872.1"/>
    </source>
</evidence>
<feature type="region of interest" description="Disordered" evidence="1">
    <location>
        <begin position="136"/>
        <end position="179"/>
    </location>
</feature>
<evidence type="ECO:0000256" key="1">
    <source>
        <dbReference type="SAM" id="MobiDB-lite"/>
    </source>
</evidence>
<comment type="caution">
    <text evidence="2">The sequence shown here is derived from an EMBL/GenBank/DDBJ whole genome shotgun (WGS) entry which is preliminary data.</text>
</comment>
<feature type="compositionally biased region" description="Pro residues" evidence="1">
    <location>
        <begin position="149"/>
        <end position="167"/>
    </location>
</feature>
<gene>
    <name evidence="2" type="ORF">GTZ93_08510</name>
</gene>
<dbReference type="AlphaFoldDB" id="A0A7X5BT66"/>
<dbReference type="Proteomes" id="UP000537825">
    <property type="component" value="Unassembled WGS sequence"/>
</dbReference>
<dbReference type="RefSeq" id="WP_139919172.1">
    <property type="nucleotide sequence ID" value="NZ_CBCSLE010000054.1"/>
</dbReference>
<proteinExistence type="predicted"/>
<organism evidence="2 3">
    <name type="scientific">Corallococcus exiguus</name>
    <dbReference type="NCBI Taxonomy" id="83462"/>
    <lineage>
        <taxon>Bacteria</taxon>
        <taxon>Pseudomonadati</taxon>
        <taxon>Myxococcota</taxon>
        <taxon>Myxococcia</taxon>
        <taxon>Myxococcales</taxon>
        <taxon>Cystobacterineae</taxon>
        <taxon>Myxococcaceae</taxon>
        <taxon>Corallococcus</taxon>
    </lineage>
</organism>
<protein>
    <submittedName>
        <fullName evidence="2">Uncharacterized protein</fullName>
    </submittedName>
</protein>
<reference evidence="2 3" key="1">
    <citation type="submission" date="2020-01" db="EMBL/GenBank/DDBJ databases">
        <title>The draft genome sequence of Corallococcus exiguus DSM 14696.</title>
        <authorList>
            <person name="Zhang X."/>
            <person name="Zhu H."/>
        </authorList>
    </citation>
    <scope>NUCLEOTIDE SEQUENCE [LARGE SCALE GENOMIC DNA]</scope>
    <source>
        <strain evidence="2 3">DSM 14696</strain>
    </source>
</reference>
<evidence type="ECO:0000313" key="3">
    <source>
        <dbReference type="Proteomes" id="UP000537825"/>
    </source>
</evidence>
<keyword evidence="3" id="KW-1185">Reference proteome</keyword>